<dbReference type="HOGENOM" id="CLU_008973_1_2_9"/>
<name>D1PIB7_9FIRM</name>
<organism evidence="2 3">
    <name type="scientific">Subdoligranulum variabile DSM 15176</name>
    <dbReference type="NCBI Taxonomy" id="411471"/>
    <lineage>
        <taxon>Bacteria</taxon>
        <taxon>Bacillati</taxon>
        <taxon>Bacillota</taxon>
        <taxon>Clostridia</taxon>
        <taxon>Eubacteriales</taxon>
        <taxon>Oscillospiraceae</taxon>
        <taxon>Subdoligranulum</taxon>
    </lineage>
</organism>
<dbReference type="PANTHER" id="PTHR33490:SF6">
    <property type="entry name" value="SLL1049 PROTEIN"/>
    <property type="match status" value="1"/>
</dbReference>
<dbReference type="InterPro" id="IPR038765">
    <property type="entry name" value="Papain-like_cys_pep_sf"/>
</dbReference>
<evidence type="ECO:0000259" key="1">
    <source>
        <dbReference type="SMART" id="SM00460"/>
    </source>
</evidence>
<dbReference type="OrthoDB" id="1817605at2"/>
<dbReference type="Pfam" id="PF01841">
    <property type="entry name" value="Transglut_core"/>
    <property type="match status" value="1"/>
</dbReference>
<gene>
    <name evidence="2" type="ORF">SUBVAR_04082</name>
</gene>
<evidence type="ECO:0000313" key="2">
    <source>
        <dbReference type="EMBL" id="EFB77585.1"/>
    </source>
</evidence>
<evidence type="ECO:0000313" key="3">
    <source>
        <dbReference type="Proteomes" id="UP000003438"/>
    </source>
</evidence>
<dbReference type="eggNOG" id="COG1305">
    <property type="taxonomic scope" value="Bacteria"/>
</dbReference>
<dbReference type="InterPro" id="IPR002931">
    <property type="entry name" value="Transglutaminase-like"/>
</dbReference>
<feature type="domain" description="Transglutaminase-like" evidence="1">
    <location>
        <begin position="155"/>
        <end position="213"/>
    </location>
</feature>
<dbReference type="EMBL" id="ACBY02000009">
    <property type="protein sequence ID" value="EFB77585.1"/>
    <property type="molecule type" value="Genomic_DNA"/>
</dbReference>
<dbReference type="Pfam" id="PF08379">
    <property type="entry name" value="Bact_transglu_N"/>
    <property type="match status" value="1"/>
</dbReference>
<dbReference type="Proteomes" id="UP000003438">
    <property type="component" value="Unassembled WGS sequence"/>
</dbReference>
<sequence>MSRVLDFSYDITLTFDKPVTRHSFVLRCLPGDGPGQRVLTATLTLDPAVPFTEQRDSFGNRLQIGRLDAPHSHFHYRAAGTVLRDDTGRSCEADRSIFRYPSPCTQPDEALQRTAASLALPRDPRGRAWALLEAVRARLTYAPGVTGVTTTAAQAFALGQGVCQDYAHVYLALARLYGLSARYVNGLPEGEGASHAWCEVWLDGVWTGIDPTRGRWADEGYIRFGVGRDFTDCPMERGVFLGGANQCQTVFMQVSQQ</sequence>
<dbReference type="STRING" id="411471.SUBVAR_04082"/>
<reference evidence="2" key="1">
    <citation type="submission" date="2009-12" db="EMBL/GenBank/DDBJ databases">
        <authorList>
            <person name="Weinstock G."/>
            <person name="Sodergren E."/>
            <person name="Clifton S."/>
            <person name="Fulton L."/>
            <person name="Fulton B."/>
            <person name="Courtney L."/>
            <person name="Fronick C."/>
            <person name="Harrison M."/>
            <person name="Strong C."/>
            <person name="Farmer C."/>
            <person name="Delahaunty K."/>
            <person name="Markovic C."/>
            <person name="Hall O."/>
            <person name="Minx P."/>
            <person name="Tomlinson C."/>
            <person name="Mitreva M."/>
            <person name="Nelson J."/>
            <person name="Hou S."/>
            <person name="Wollam A."/>
            <person name="Pepin K.H."/>
            <person name="Johnson M."/>
            <person name="Bhonagiri V."/>
            <person name="Nash W.E."/>
            <person name="Warren W."/>
            <person name="Chinwalla A."/>
            <person name="Mardis E.R."/>
            <person name="Wilson R.K."/>
        </authorList>
    </citation>
    <scope>NUCLEOTIDE SEQUENCE [LARGE SCALE GENOMIC DNA]</scope>
    <source>
        <strain evidence="2">DSM 15176</strain>
    </source>
</reference>
<protein>
    <submittedName>
        <fullName evidence="2">Transglutaminase-like protein</fullName>
    </submittedName>
</protein>
<dbReference type="InterPro" id="IPR013589">
    <property type="entry name" value="Bac_transglu_N"/>
</dbReference>
<comment type="caution">
    <text evidence="2">The sequence shown here is derived from an EMBL/GenBank/DDBJ whole genome shotgun (WGS) entry which is preliminary data.</text>
</comment>
<dbReference type="SUPFAM" id="SSF54001">
    <property type="entry name" value="Cysteine proteinases"/>
    <property type="match status" value="1"/>
</dbReference>
<dbReference type="RefSeq" id="WP_007045529.1">
    <property type="nucleotide sequence ID" value="NZ_GG704769.1"/>
</dbReference>
<dbReference type="PANTHER" id="PTHR33490">
    <property type="entry name" value="BLR5614 PROTEIN-RELATED"/>
    <property type="match status" value="1"/>
</dbReference>
<keyword evidence="3" id="KW-1185">Reference proteome</keyword>
<dbReference type="SMART" id="SM00460">
    <property type="entry name" value="TGc"/>
    <property type="match status" value="1"/>
</dbReference>
<dbReference type="AlphaFoldDB" id="D1PIB7"/>
<dbReference type="Gene3D" id="3.10.620.30">
    <property type="match status" value="1"/>
</dbReference>
<proteinExistence type="predicted"/>
<accession>D1PIB7</accession>